<dbReference type="EMBL" id="CADIKH010000162">
    <property type="protein sequence ID" value="CAB3774750.1"/>
    <property type="molecule type" value="Genomic_DNA"/>
</dbReference>
<organism evidence="2 3">
    <name type="scientific">Paraburkholderia humisilvae</name>
    <dbReference type="NCBI Taxonomy" id="627669"/>
    <lineage>
        <taxon>Bacteria</taxon>
        <taxon>Pseudomonadati</taxon>
        <taxon>Pseudomonadota</taxon>
        <taxon>Betaproteobacteria</taxon>
        <taxon>Burkholderiales</taxon>
        <taxon>Burkholderiaceae</taxon>
        <taxon>Paraburkholderia</taxon>
    </lineage>
</organism>
<dbReference type="AlphaFoldDB" id="A0A6J5F785"/>
<dbReference type="Proteomes" id="UP000494363">
    <property type="component" value="Unassembled WGS sequence"/>
</dbReference>
<feature type="compositionally biased region" description="Basic and acidic residues" evidence="1">
    <location>
        <begin position="141"/>
        <end position="151"/>
    </location>
</feature>
<keyword evidence="3" id="KW-1185">Reference proteome</keyword>
<protein>
    <submittedName>
        <fullName evidence="2">Uncharacterized protein</fullName>
    </submittedName>
</protein>
<proteinExistence type="predicted"/>
<evidence type="ECO:0000256" key="1">
    <source>
        <dbReference type="SAM" id="MobiDB-lite"/>
    </source>
</evidence>
<evidence type="ECO:0000313" key="2">
    <source>
        <dbReference type="EMBL" id="CAB3774750.1"/>
    </source>
</evidence>
<gene>
    <name evidence="2" type="ORF">LMG29542_08128</name>
</gene>
<accession>A0A6J5F785</accession>
<evidence type="ECO:0000313" key="3">
    <source>
        <dbReference type="Proteomes" id="UP000494363"/>
    </source>
</evidence>
<name>A0A6J5F785_9BURK</name>
<reference evidence="2 3" key="1">
    <citation type="submission" date="2020-04" db="EMBL/GenBank/DDBJ databases">
        <authorList>
            <person name="De Canck E."/>
        </authorList>
    </citation>
    <scope>NUCLEOTIDE SEQUENCE [LARGE SCALE GENOMIC DNA]</scope>
    <source>
        <strain evidence="2 3">LMG 29542</strain>
    </source>
</reference>
<sequence length="151" mass="16540">MHQSLRFDGNALVNAAGRSVDDLADDPSLMRLPDFASLTQPARRRMVVDWLDAHGQDTQYRFGTFEHSMASVLKSAALSRGEAAPQPYATHETLGAAFVALARQWPSPDSTLIDPKILFALHLVKTHGIELHGPSPSRSQRQTDRPTGRAA</sequence>
<feature type="region of interest" description="Disordered" evidence="1">
    <location>
        <begin position="130"/>
        <end position="151"/>
    </location>
</feature>